<gene>
    <name evidence="3" type="ORF">PATL70BA_1007</name>
</gene>
<organism evidence="3 4">
    <name type="scientific">Petrocella atlantisensis</name>
    <dbReference type="NCBI Taxonomy" id="2173034"/>
    <lineage>
        <taxon>Bacteria</taxon>
        <taxon>Bacillati</taxon>
        <taxon>Bacillota</taxon>
        <taxon>Clostridia</taxon>
        <taxon>Lachnospirales</taxon>
        <taxon>Vallitaleaceae</taxon>
        <taxon>Petrocella</taxon>
    </lineage>
</organism>
<dbReference type="OrthoDB" id="9792641at2"/>
<dbReference type="KEGG" id="cbar:PATL70BA_1007"/>
<reference evidence="3 4" key="1">
    <citation type="submission" date="2018-09" db="EMBL/GenBank/DDBJ databases">
        <authorList>
            <person name="Postec A."/>
        </authorList>
    </citation>
    <scope>NUCLEOTIDE SEQUENCE [LARGE SCALE GENOMIC DNA]</scope>
    <source>
        <strain evidence="3">70B-A</strain>
    </source>
</reference>
<dbReference type="RefSeq" id="WP_125136305.1">
    <property type="nucleotide sequence ID" value="NZ_LR130778.1"/>
</dbReference>
<keyword evidence="1" id="KW-1133">Transmembrane helix</keyword>
<proteinExistence type="predicted"/>
<evidence type="ECO:0000259" key="2">
    <source>
        <dbReference type="Pfam" id="PF14317"/>
    </source>
</evidence>
<name>A0A3P7PUK3_9FIRM</name>
<evidence type="ECO:0000313" key="4">
    <source>
        <dbReference type="Proteomes" id="UP000279029"/>
    </source>
</evidence>
<dbReference type="Proteomes" id="UP000279029">
    <property type="component" value="Chromosome"/>
</dbReference>
<feature type="domain" description="YcxB-like C-terminal" evidence="2">
    <location>
        <begin position="98"/>
        <end position="157"/>
    </location>
</feature>
<feature type="transmembrane region" description="Helical" evidence="1">
    <location>
        <begin position="28"/>
        <end position="47"/>
    </location>
</feature>
<sequence>MAKEIKVSGKLIVKDVVTFMFYHNYSRWGGRLTALLGVAGLILAPIFLINKDILSALIFVFLAFAYIVVTPLDFYAKARRQIHMNPVFKNKMTFIFEDNLLRVKLYTGASQIAWQDVIKVVILKEIIFIYLQENHALIVPKRNFLKKEDYDTVRRLIEDKKLSIHKDKRMEEKVNEQENL</sequence>
<feature type="transmembrane region" description="Helical" evidence="1">
    <location>
        <begin position="53"/>
        <end position="76"/>
    </location>
</feature>
<dbReference type="Pfam" id="PF14317">
    <property type="entry name" value="YcxB"/>
    <property type="match status" value="1"/>
</dbReference>
<accession>A0A3P7PUK3</accession>
<keyword evidence="4" id="KW-1185">Reference proteome</keyword>
<keyword evidence="1" id="KW-0472">Membrane</keyword>
<protein>
    <recommendedName>
        <fullName evidence="2">YcxB-like C-terminal domain-containing protein</fullName>
    </recommendedName>
</protein>
<dbReference type="EMBL" id="LR130778">
    <property type="protein sequence ID" value="VDN46881.1"/>
    <property type="molecule type" value="Genomic_DNA"/>
</dbReference>
<evidence type="ECO:0000256" key="1">
    <source>
        <dbReference type="SAM" id="Phobius"/>
    </source>
</evidence>
<evidence type="ECO:0000313" key="3">
    <source>
        <dbReference type="EMBL" id="VDN46881.1"/>
    </source>
</evidence>
<dbReference type="InterPro" id="IPR025588">
    <property type="entry name" value="YcxB-like_C"/>
</dbReference>
<dbReference type="AlphaFoldDB" id="A0A3P7PUK3"/>
<keyword evidence="1" id="KW-0812">Transmembrane</keyword>